<dbReference type="InterPro" id="IPR015947">
    <property type="entry name" value="PUA-like_sf"/>
</dbReference>
<sequence>MQKTKIALFPLQLFLLPGEKTRLHIFEPRYKQLLIDCEQNHTTFGIPLAMNGALTGYGSVVKIINELDVHADGSSDIEILCEEIFKIDKFHERMGEKLYPGGEVSILSREESQPVSENFMNELGKYLENTRHELIPELLTTNLDAFAAARIIELNELEKLKLVKSKSAVGKELILLNKLKLLNRIQEQVKSIEGDIFLN</sequence>
<dbReference type="InterPro" id="IPR046336">
    <property type="entry name" value="Lon_prtase_N_sf"/>
</dbReference>
<accession>A0A7K3WV60</accession>
<dbReference type="InterPro" id="IPR003111">
    <property type="entry name" value="Lon_prtase_N"/>
</dbReference>
<evidence type="ECO:0000259" key="1">
    <source>
        <dbReference type="SMART" id="SM00464"/>
    </source>
</evidence>
<protein>
    <recommendedName>
        <fullName evidence="1">Lon N-terminal domain-containing protein</fullName>
    </recommendedName>
</protein>
<feature type="domain" description="Lon N-terminal" evidence="1">
    <location>
        <begin position="5"/>
        <end position="178"/>
    </location>
</feature>
<evidence type="ECO:0000313" key="3">
    <source>
        <dbReference type="Proteomes" id="UP000486602"/>
    </source>
</evidence>
<dbReference type="SUPFAM" id="SSF88697">
    <property type="entry name" value="PUA domain-like"/>
    <property type="match status" value="1"/>
</dbReference>
<reference evidence="2 3" key="1">
    <citation type="submission" date="2020-02" db="EMBL/GenBank/DDBJ databases">
        <title>Out from the shadows clarifying the taxonomy of the family Cryomorphaceae and related taxa by utilizing the GTDB taxonomic framework.</title>
        <authorList>
            <person name="Bowman J.P."/>
        </authorList>
    </citation>
    <scope>NUCLEOTIDE SEQUENCE [LARGE SCALE GENOMIC DNA]</scope>
    <source>
        <strain evidence="2 3">QSSC 1-22</strain>
    </source>
</reference>
<proteinExistence type="predicted"/>
<comment type="caution">
    <text evidence="2">The sequence shown here is derived from an EMBL/GenBank/DDBJ whole genome shotgun (WGS) entry which is preliminary data.</text>
</comment>
<dbReference type="Gene3D" id="2.30.130.40">
    <property type="entry name" value="LON domain-like"/>
    <property type="match status" value="1"/>
</dbReference>
<evidence type="ECO:0000313" key="2">
    <source>
        <dbReference type="EMBL" id="NEN25583.1"/>
    </source>
</evidence>
<dbReference type="Proteomes" id="UP000486602">
    <property type="component" value="Unassembled WGS sequence"/>
</dbReference>
<name>A0A7K3WV60_9FLAO</name>
<dbReference type="RefSeq" id="WP_163287032.1">
    <property type="nucleotide sequence ID" value="NZ_JAAGVY010000061.1"/>
</dbReference>
<organism evidence="2 3">
    <name type="scientific">Cryomorpha ignava</name>
    <dbReference type="NCBI Taxonomy" id="101383"/>
    <lineage>
        <taxon>Bacteria</taxon>
        <taxon>Pseudomonadati</taxon>
        <taxon>Bacteroidota</taxon>
        <taxon>Flavobacteriia</taxon>
        <taxon>Flavobacteriales</taxon>
        <taxon>Cryomorphaceae</taxon>
        <taxon>Cryomorpha</taxon>
    </lineage>
</organism>
<dbReference type="EMBL" id="JAAGVY010000061">
    <property type="protein sequence ID" value="NEN25583.1"/>
    <property type="molecule type" value="Genomic_DNA"/>
</dbReference>
<keyword evidence="3" id="KW-1185">Reference proteome</keyword>
<dbReference type="Pfam" id="PF02190">
    <property type="entry name" value="LON_substr_bdg"/>
    <property type="match status" value="1"/>
</dbReference>
<gene>
    <name evidence="2" type="ORF">G3O08_18990</name>
</gene>
<dbReference type="SMART" id="SM00464">
    <property type="entry name" value="LON"/>
    <property type="match status" value="1"/>
</dbReference>
<dbReference type="AlphaFoldDB" id="A0A7K3WV60"/>